<evidence type="ECO:0000313" key="2">
    <source>
        <dbReference type="Proteomes" id="UP000005408"/>
    </source>
</evidence>
<proteinExistence type="predicted"/>
<protein>
    <submittedName>
        <fullName evidence="1">Uncharacterized protein</fullName>
    </submittedName>
</protein>
<dbReference type="AlphaFoldDB" id="A0A8W8I471"/>
<evidence type="ECO:0000313" key="1">
    <source>
        <dbReference type="EnsemblMetazoa" id="G12500.14:cds"/>
    </source>
</evidence>
<dbReference type="Proteomes" id="UP000005408">
    <property type="component" value="Unassembled WGS sequence"/>
</dbReference>
<sequence length="62" mass="6848">DSCAKIRLQLGKLGNLNILIKWTNDAFSDYFPEQGATEDKLWKGLMFTAVGLVTLGTMVARS</sequence>
<name>A0A8W8I471_MAGGI</name>
<keyword evidence="2" id="KW-1185">Reference proteome</keyword>
<organism evidence="1 2">
    <name type="scientific">Magallana gigas</name>
    <name type="common">Pacific oyster</name>
    <name type="synonym">Crassostrea gigas</name>
    <dbReference type="NCBI Taxonomy" id="29159"/>
    <lineage>
        <taxon>Eukaryota</taxon>
        <taxon>Metazoa</taxon>
        <taxon>Spiralia</taxon>
        <taxon>Lophotrochozoa</taxon>
        <taxon>Mollusca</taxon>
        <taxon>Bivalvia</taxon>
        <taxon>Autobranchia</taxon>
        <taxon>Pteriomorphia</taxon>
        <taxon>Ostreida</taxon>
        <taxon>Ostreoidea</taxon>
        <taxon>Ostreidae</taxon>
        <taxon>Magallana</taxon>
    </lineage>
</organism>
<accession>A0A8W8I471</accession>
<dbReference type="EnsemblMetazoa" id="G12500.14">
    <property type="protein sequence ID" value="G12500.14:cds"/>
    <property type="gene ID" value="G12500"/>
</dbReference>
<reference evidence="1" key="1">
    <citation type="submission" date="2022-08" db="UniProtKB">
        <authorList>
            <consortium name="EnsemblMetazoa"/>
        </authorList>
    </citation>
    <scope>IDENTIFICATION</scope>
    <source>
        <strain evidence="1">05x7-T-G4-1.051#20</strain>
    </source>
</reference>